<dbReference type="AlphaFoldDB" id="A0A1H5PIM5"/>
<evidence type="ECO:0000313" key="3">
    <source>
        <dbReference type="Proteomes" id="UP000199448"/>
    </source>
</evidence>
<keyword evidence="1" id="KW-0175">Coiled coil</keyword>
<sequence length="118" mass="13928">MKNGTVRRTFSQEVKLDLVRKIEQGDLRVLDVVGTYGVSKTAVYKWLRKYSDLYKKETRVVVEHKSISKKNRELQDHIKKLEQALGQKQMRIDYLEKIVEFASERSGEDIEKKNKRLS</sequence>
<evidence type="ECO:0000256" key="1">
    <source>
        <dbReference type="SAM" id="Coils"/>
    </source>
</evidence>
<dbReference type="EMBL" id="FNUG01000026">
    <property type="protein sequence ID" value="SEF13743.1"/>
    <property type="molecule type" value="Genomic_DNA"/>
</dbReference>
<gene>
    <name evidence="2" type="ORF">SAMN04488034_1262</name>
</gene>
<dbReference type="GO" id="GO:0004803">
    <property type="term" value="F:transposase activity"/>
    <property type="evidence" value="ECO:0007669"/>
    <property type="project" value="InterPro"/>
</dbReference>
<dbReference type="InterPro" id="IPR009057">
    <property type="entry name" value="Homeodomain-like_sf"/>
</dbReference>
<protein>
    <submittedName>
        <fullName evidence="2">Transposase</fullName>
    </submittedName>
</protein>
<accession>A0A1H5PIM5</accession>
<proteinExistence type="predicted"/>
<dbReference type="GO" id="GO:0006313">
    <property type="term" value="P:DNA transposition"/>
    <property type="evidence" value="ECO:0007669"/>
    <property type="project" value="InterPro"/>
</dbReference>
<name>A0A1H5PIM5_9FLAO</name>
<dbReference type="STRING" id="390640.SAMN04488034_1262"/>
<keyword evidence="3" id="KW-1185">Reference proteome</keyword>
<dbReference type="GO" id="GO:0003677">
    <property type="term" value="F:DNA binding"/>
    <property type="evidence" value="ECO:0007669"/>
    <property type="project" value="InterPro"/>
</dbReference>
<dbReference type="InterPro" id="IPR002514">
    <property type="entry name" value="Transposase_8"/>
</dbReference>
<dbReference type="Proteomes" id="UP000199448">
    <property type="component" value="Unassembled WGS sequence"/>
</dbReference>
<dbReference type="RefSeq" id="WP_093114540.1">
    <property type="nucleotide sequence ID" value="NZ_FNGG01000026.1"/>
</dbReference>
<organism evidence="2 3">
    <name type="scientific">Salinimicrobium catena</name>
    <dbReference type="NCBI Taxonomy" id="390640"/>
    <lineage>
        <taxon>Bacteria</taxon>
        <taxon>Pseudomonadati</taxon>
        <taxon>Bacteroidota</taxon>
        <taxon>Flavobacteriia</taxon>
        <taxon>Flavobacteriales</taxon>
        <taxon>Flavobacteriaceae</taxon>
        <taxon>Salinimicrobium</taxon>
    </lineage>
</organism>
<dbReference type="SUPFAM" id="SSF46689">
    <property type="entry name" value="Homeodomain-like"/>
    <property type="match status" value="1"/>
</dbReference>
<reference evidence="2 3" key="1">
    <citation type="submission" date="2016-10" db="EMBL/GenBank/DDBJ databases">
        <authorList>
            <person name="de Groot N.N."/>
        </authorList>
    </citation>
    <scope>NUCLEOTIDE SEQUENCE [LARGE SCALE GENOMIC DNA]</scope>
    <source>
        <strain evidence="2 3">DSM 23553</strain>
    </source>
</reference>
<dbReference type="OrthoDB" id="1452931at2"/>
<evidence type="ECO:0000313" key="2">
    <source>
        <dbReference type="EMBL" id="SEF13743.1"/>
    </source>
</evidence>
<feature type="coiled-coil region" evidence="1">
    <location>
        <begin position="64"/>
        <end position="91"/>
    </location>
</feature>
<dbReference type="Pfam" id="PF01527">
    <property type="entry name" value="HTH_Tnp_1"/>
    <property type="match status" value="1"/>
</dbReference>